<dbReference type="SUPFAM" id="SSF48452">
    <property type="entry name" value="TPR-like"/>
    <property type="match status" value="1"/>
</dbReference>
<dbReference type="Pfam" id="PF21033">
    <property type="entry name" value="RMD1-3"/>
    <property type="match status" value="1"/>
</dbReference>
<dbReference type="GO" id="GO:0097431">
    <property type="term" value="C:mitotic spindle pole"/>
    <property type="evidence" value="ECO:0007669"/>
    <property type="project" value="TreeGrafter"/>
</dbReference>
<accession>A0A2K5DBC3</accession>
<keyword evidence="7" id="KW-0175">Coiled coil</keyword>
<evidence type="ECO:0000256" key="10">
    <source>
        <dbReference type="ARBA" id="ARBA00039964"/>
    </source>
</evidence>
<evidence type="ECO:0000256" key="8">
    <source>
        <dbReference type="ARBA" id="ARBA00023136"/>
    </source>
</evidence>
<keyword evidence="5" id="KW-0493">Microtubule</keyword>
<name>A0A2K5DBC3_AOTNA</name>
<comment type="similarity">
    <text evidence="9">Belongs to the RMDN family.</text>
</comment>
<comment type="subunit">
    <text evidence="3">Interacts with microtubules.</text>
</comment>
<evidence type="ECO:0000256" key="11">
    <source>
        <dbReference type="ARBA" id="ARBA00041609"/>
    </source>
</evidence>
<evidence type="ECO:0000256" key="6">
    <source>
        <dbReference type="ARBA" id="ARBA00022989"/>
    </source>
</evidence>
<dbReference type="GO" id="GO:0005739">
    <property type="term" value="C:mitochondrion"/>
    <property type="evidence" value="ECO:0007669"/>
    <property type="project" value="TreeGrafter"/>
</dbReference>
<sequence length="559" mass="63464">MGKCLSCCKEYQSFQRCCPEDQVITNAQHHGASSILQPNVSLGHETSYSPVTHKVNSAKASRSPSFSERCSLFARFQKGNASSYWQQSRANFDSEEDRSFTDLKSSSDHFSSLMSHRSRFSSRKLSIVSSSGQSVFNLNEIETFFKTSSNNDAQKHITVSAPEYSTKNFKNFEINTTSPAFRNSIDRASYQQSASSFFSLASDQQNGIATDIRQRGQLSKDLKDFLLPDSESYSTDHSPVMIQQHPSQSGTLSFLHKAGISSSYKDSDCFIPLESEVTSGSFEDEDRSSLFEIPKIRYITANTDTEEQSFPVPKAFNTHVEELNLDVLLQKVDHLRMSESGKSESFELLCDHKEKFRDEIEFMWRFARAYGDMYELSTDTQEKKHYANIGKTLSERAVNRAPMNGHCHLWYAVLCGYVSEFEGLQNKISYGHLFKEHLDIAIKLLPEEPFQYYLKGRYCYTVSRLSWIEKKMAATLFGKVPSSTVQEALHSFLKAEELCPGYSIPNYMYLAKCYTDLEENQNALKFCNLALLLPTVTKEVSPESNGECCCLIVVFKLKI</sequence>
<dbReference type="InterPro" id="IPR049039">
    <property type="entry name" value="RMD1-3_a_helical_rpt"/>
</dbReference>
<dbReference type="GO" id="GO:0008017">
    <property type="term" value="F:microtubule binding"/>
    <property type="evidence" value="ECO:0007669"/>
    <property type="project" value="TreeGrafter"/>
</dbReference>
<keyword evidence="6" id="KW-1133">Transmembrane helix</keyword>
<evidence type="ECO:0000256" key="1">
    <source>
        <dbReference type="ARBA" id="ARBA00004167"/>
    </source>
</evidence>
<keyword evidence="4" id="KW-0812">Transmembrane</keyword>
<proteinExistence type="inferred from homology"/>
<evidence type="ECO:0000313" key="13">
    <source>
        <dbReference type="Proteomes" id="UP000233020"/>
    </source>
</evidence>
<dbReference type="GeneTree" id="ENSGT00950000182992"/>
<organism evidence="12 13">
    <name type="scientific">Aotus nancymaae</name>
    <name type="common">Ma's night monkey</name>
    <dbReference type="NCBI Taxonomy" id="37293"/>
    <lineage>
        <taxon>Eukaryota</taxon>
        <taxon>Metazoa</taxon>
        <taxon>Chordata</taxon>
        <taxon>Craniata</taxon>
        <taxon>Vertebrata</taxon>
        <taxon>Euteleostomi</taxon>
        <taxon>Mammalia</taxon>
        <taxon>Eutheria</taxon>
        <taxon>Euarchontoglires</taxon>
        <taxon>Primates</taxon>
        <taxon>Haplorrhini</taxon>
        <taxon>Platyrrhini</taxon>
        <taxon>Aotidae</taxon>
        <taxon>Aotus</taxon>
    </lineage>
</organism>
<evidence type="ECO:0000313" key="12">
    <source>
        <dbReference type="Ensembl" id="ENSANAP00000018252.1"/>
    </source>
</evidence>
<reference evidence="12" key="2">
    <citation type="submission" date="2025-09" db="UniProtKB">
        <authorList>
            <consortium name="Ensembl"/>
        </authorList>
    </citation>
    <scope>IDENTIFICATION</scope>
</reference>
<dbReference type="Proteomes" id="UP000233020">
    <property type="component" value="Unplaced"/>
</dbReference>
<dbReference type="PANTHER" id="PTHR16056:SF15">
    <property type="entry name" value="REGULATOR OF MICROTUBULE DYNAMICS PROTEIN 2"/>
    <property type="match status" value="1"/>
</dbReference>
<evidence type="ECO:0000256" key="5">
    <source>
        <dbReference type="ARBA" id="ARBA00022701"/>
    </source>
</evidence>
<dbReference type="AlphaFoldDB" id="A0A2K5DBC3"/>
<dbReference type="PANTHER" id="PTHR16056">
    <property type="entry name" value="REGULATOR OF MICROTUBULE DYNAMICS PROTEIN"/>
    <property type="match status" value="1"/>
</dbReference>
<protein>
    <recommendedName>
        <fullName evidence="10">Regulator of microtubule dynamics protein 2</fullName>
    </recommendedName>
    <alternativeName>
        <fullName evidence="11">Protein FAM82A1</fullName>
    </alternativeName>
</protein>
<reference evidence="12" key="1">
    <citation type="submission" date="2025-08" db="UniProtKB">
        <authorList>
            <consortium name="Ensembl"/>
        </authorList>
    </citation>
    <scope>IDENTIFICATION</scope>
</reference>
<keyword evidence="8" id="KW-0472">Membrane</keyword>
<evidence type="ECO:0000256" key="2">
    <source>
        <dbReference type="ARBA" id="ARBA00004647"/>
    </source>
</evidence>
<keyword evidence="13" id="KW-1185">Reference proteome</keyword>
<dbReference type="GO" id="GO:0005876">
    <property type="term" value="C:spindle microtubule"/>
    <property type="evidence" value="ECO:0007669"/>
    <property type="project" value="TreeGrafter"/>
</dbReference>
<evidence type="ECO:0000256" key="9">
    <source>
        <dbReference type="ARBA" id="ARBA00038360"/>
    </source>
</evidence>
<dbReference type="InterPro" id="IPR011990">
    <property type="entry name" value="TPR-like_helical_dom_sf"/>
</dbReference>
<dbReference type="STRING" id="37293.ENSANAP00000018252"/>
<evidence type="ECO:0000256" key="4">
    <source>
        <dbReference type="ARBA" id="ARBA00022692"/>
    </source>
</evidence>
<dbReference type="GO" id="GO:0016020">
    <property type="term" value="C:membrane"/>
    <property type="evidence" value="ECO:0007669"/>
    <property type="project" value="UniProtKB-SubCell"/>
</dbReference>
<comment type="subcellular location">
    <subcellularLocation>
        <location evidence="2">Cytoplasm</location>
        <location evidence="2">Cytoskeleton</location>
        <location evidence="2">Spindle pole</location>
    </subcellularLocation>
    <subcellularLocation>
        <location evidence="1">Membrane</location>
        <topology evidence="1">Single-pass membrane protein</topology>
    </subcellularLocation>
</comment>
<dbReference type="Gene3D" id="1.25.40.10">
    <property type="entry name" value="Tetratricopeptide repeat domain"/>
    <property type="match status" value="1"/>
</dbReference>
<evidence type="ECO:0000256" key="7">
    <source>
        <dbReference type="ARBA" id="ARBA00023054"/>
    </source>
</evidence>
<dbReference type="Ensembl" id="ENSANAT00000036115.1">
    <property type="protein sequence ID" value="ENSANAP00000018252.1"/>
    <property type="gene ID" value="ENSANAG00000026959.1"/>
</dbReference>
<evidence type="ECO:0000256" key="3">
    <source>
        <dbReference type="ARBA" id="ARBA00011375"/>
    </source>
</evidence>